<protein>
    <submittedName>
        <fullName evidence="1">Uncharacterized protein</fullName>
    </submittedName>
</protein>
<dbReference type="RefSeq" id="WP_216713952.1">
    <property type="nucleotide sequence ID" value="NZ_JACVEL010000004.1"/>
</dbReference>
<gene>
    <name evidence="1" type="ORF">H9Y05_07745</name>
</gene>
<evidence type="ECO:0000313" key="1">
    <source>
        <dbReference type="EMBL" id="MBC9812366.1"/>
    </source>
</evidence>
<evidence type="ECO:0000313" key="2">
    <source>
        <dbReference type="Proteomes" id="UP000652681"/>
    </source>
</evidence>
<comment type="caution">
    <text evidence="1">The sequence shown here is derived from an EMBL/GenBank/DDBJ whole genome shotgun (WGS) entry which is preliminary data.</text>
</comment>
<name>A0A8J6PIQ6_9FLAO</name>
<proteinExistence type="predicted"/>
<organism evidence="1 2">
    <name type="scientific">Taishania pollutisoli</name>
    <dbReference type="NCBI Taxonomy" id="2766479"/>
    <lineage>
        <taxon>Bacteria</taxon>
        <taxon>Pseudomonadati</taxon>
        <taxon>Bacteroidota</taxon>
        <taxon>Flavobacteriia</taxon>
        <taxon>Flavobacteriales</taxon>
        <taxon>Crocinitomicaceae</taxon>
        <taxon>Taishania</taxon>
    </lineage>
</organism>
<dbReference type="AlphaFoldDB" id="A0A8J6PIQ6"/>
<dbReference type="Proteomes" id="UP000652681">
    <property type="component" value="Unassembled WGS sequence"/>
</dbReference>
<keyword evidence="2" id="KW-1185">Reference proteome</keyword>
<accession>A0A8J6PIQ6</accession>
<dbReference type="EMBL" id="JACVEL010000004">
    <property type="protein sequence ID" value="MBC9812366.1"/>
    <property type="molecule type" value="Genomic_DNA"/>
</dbReference>
<reference evidence="1" key="1">
    <citation type="submission" date="2020-09" db="EMBL/GenBank/DDBJ databases">
        <title>Taishania pollutisoli gen. nov., sp. nov., Isolated from Tetrabromobisphenol A-Contaminated Soil.</title>
        <authorList>
            <person name="Chen Q."/>
        </authorList>
    </citation>
    <scope>NUCLEOTIDE SEQUENCE</scope>
    <source>
        <strain evidence="1">CZZ-1</strain>
    </source>
</reference>
<sequence>MQKPNTYVSAEGVLIPKEWTAGNKHAQTPSKYQRRVDQAILSIPEWYLVFSPKEQAAYTAHTTATTFPYMRQNAQIWDIHKIIKVYTDTNETNYRYNGEYQLMIYVINFSSSAEYITKGWYERTVGKLTDTKTVETDEDRFASRYMSDYVAFINDNFWYEFDFKNRLKQLWTETSFFDNHFLRKIERKYYLTSELLVKWGYGKLIKMGAETIHGPDDTYTTVLVDSFPTKSNNNYPILETNNERTLLQLNRYARFNGEINQLAQDGLSFKEIAGNNAAIFVSLKLPSNKFFSTVYTENIFSQPIPSEPGRKRVVLAVLVKDLHKLLIQVKEDQYDVEHVFDY</sequence>